<evidence type="ECO:0000256" key="5">
    <source>
        <dbReference type="ARBA" id="ARBA00022475"/>
    </source>
</evidence>
<comment type="catalytic activity">
    <reaction evidence="13 14">
        <text>di-trans,octa-cis-undecaprenyl diphosphate + H2O = di-trans,octa-cis-undecaprenyl phosphate + phosphate + H(+)</text>
        <dbReference type="Rhea" id="RHEA:28094"/>
        <dbReference type="ChEBI" id="CHEBI:15377"/>
        <dbReference type="ChEBI" id="CHEBI:15378"/>
        <dbReference type="ChEBI" id="CHEBI:43474"/>
        <dbReference type="ChEBI" id="CHEBI:58405"/>
        <dbReference type="ChEBI" id="CHEBI:60392"/>
        <dbReference type="EC" id="3.6.1.27"/>
    </reaction>
</comment>
<keyword evidence="14" id="KW-0573">Peptidoglycan synthesis</keyword>
<dbReference type="GO" id="GO:0046677">
    <property type="term" value="P:response to antibiotic"/>
    <property type="evidence" value="ECO:0007669"/>
    <property type="project" value="UniProtKB-UniRule"/>
</dbReference>
<keyword evidence="7 14" id="KW-0378">Hydrolase</keyword>
<dbReference type="GO" id="GO:0050380">
    <property type="term" value="F:undecaprenyl-diphosphatase activity"/>
    <property type="evidence" value="ECO:0007669"/>
    <property type="project" value="UniProtKB-UniRule"/>
</dbReference>
<feature type="transmembrane region" description="Helical" evidence="14">
    <location>
        <begin position="220"/>
        <end position="241"/>
    </location>
</feature>
<keyword evidence="10 14" id="KW-0046">Antibiotic resistance</keyword>
<evidence type="ECO:0000256" key="6">
    <source>
        <dbReference type="ARBA" id="ARBA00022692"/>
    </source>
</evidence>
<dbReference type="PANTHER" id="PTHR30622">
    <property type="entry name" value="UNDECAPRENYL-DIPHOSPHATASE"/>
    <property type="match status" value="1"/>
</dbReference>
<feature type="transmembrane region" description="Helical" evidence="14">
    <location>
        <begin position="49"/>
        <end position="70"/>
    </location>
</feature>
<evidence type="ECO:0000256" key="8">
    <source>
        <dbReference type="ARBA" id="ARBA00022989"/>
    </source>
</evidence>
<dbReference type="STRING" id="1802630.A3H26_00470"/>
<keyword evidence="14" id="KW-0961">Cell wall biogenesis/degradation</keyword>
<comment type="miscellaneous">
    <text evidence="14">Bacitracin is thought to be involved in the inhibition of peptidoglycan synthesis by sequestering undecaprenyl diphosphate, thereby reducing the pool of lipid carrier available.</text>
</comment>
<dbReference type="Proteomes" id="UP000177763">
    <property type="component" value="Unassembled WGS sequence"/>
</dbReference>
<keyword evidence="6 14" id="KW-0812">Transmembrane</keyword>
<dbReference type="EC" id="3.6.1.27" evidence="3 14"/>
<dbReference type="EMBL" id="MEVN01000032">
    <property type="protein sequence ID" value="OGC56686.1"/>
    <property type="molecule type" value="Genomic_DNA"/>
</dbReference>
<reference evidence="15 16" key="1">
    <citation type="journal article" date="2016" name="Nat. Commun.">
        <title>Thousands of microbial genomes shed light on interconnected biogeochemical processes in an aquifer system.</title>
        <authorList>
            <person name="Anantharaman K."/>
            <person name="Brown C.T."/>
            <person name="Hug L.A."/>
            <person name="Sharon I."/>
            <person name="Castelle C.J."/>
            <person name="Probst A.J."/>
            <person name="Thomas B.C."/>
            <person name="Singh A."/>
            <person name="Wilkins M.J."/>
            <person name="Karaoz U."/>
            <person name="Brodie E.L."/>
            <person name="Williams K.H."/>
            <person name="Hubbard S.S."/>
            <person name="Banfield J.F."/>
        </authorList>
    </citation>
    <scope>NUCLEOTIDE SEQUENCE [LARGE SCALE GENOMIC DNA]</scope>
</reference>
<dbReference type="GO" id="GO:0008360">
    <property type="term" value="P:regulation of cell shape"/>
    <property type="evidence" value="ECO:0007669"/>
    <property type="project" value="UniProtKB-KW"/>
</dbReference>
<accession>A0A1F4VHA4</accession>
<evidence type="ECO:0000313" key="16">
    <source>
        <dbReference type="Proteomes" id="UP000177763"/>
    </source>
</evidence>
<evidence type="ECO:0000256" key="9">
    <source>
        <dbReference type="ARBA" id="ARBA00023136"/>
    </source>
</evidence>
<feature type="transmembrane region" description="Helical" evidence="14">
    <location>
        <begin position="193"/>
        <end position="213"/>
    </location>
</feature>
<evidence type="ECO:0000256" key="1">
    <source>
        <dbReference type="ARBA" id="ARBA00004651"/>
    </source>
</evidence>
<feature type="transmembrane region" description="Helical" evidence="14">
    <location>
        <begin position="253"/>
        <end position="273"/>
    </location>
</feature>
<comment type="similarity">
    <text evidence="2 14">Belongs to the UppP family.</text>
</comment>
<evidence type="ECO:0000256" key="10">
    <source>
        <dbReference type="ARBA" id="ARBA00023251"/>
    </source>
</evidence>
<dbReference type="GO" id="GO:0009252">
    <property type="term" value="P:peptidoglycan biosynthetic process"/>
    <property type="evidence" value="ECO:0007669"/>
    <property type="project" value="UniProtKB-KW"/>
</dbReference>
<name>A0A1F4VHA4_UNCKA</name>
<dbReference type="GO" id="GO:0071555">
    <property type="term" value="P:cell wall organization"/>
    <property type="evidence" value="ECO:0007669"/>
    <property type="project" value="UniProtKB-KW"/>
</dbReference>
<keyword evidence="9 14" id="KW-0472">Membrane</keyword>
<keyword evidence="5 14" id="KW-1003">Cell membrane</keyword>
<dbReference type="Pfam" id="PF02673">
    <property type="entry name" value="BacA"/>
    <property type="match status" value="1"/>
</dbReference>
<evidence type="ECO:0000256" key="14">
    <source>
        <dbReference type="HAMAP-Rule" id="MF_01006"/>
    </source>
</evidence>
<comment type="subcellular location">
    <subcellularLocation>
        <location evidence="1 14">Cell membrane</location>
        <topology evidence="1 14">Multi-pass membrane protein</topology>
    </subcellularLocation>
</comment>
<evidence type="ECO:0000256" key="12">
    <source>
        <dbReference type="ARBA" id="ARBA00032932"/>
    </source>
</evidence>
<evidence type="ECO:0000256" key="3">
    <source>
        <dbReference type="ARBA" id="ARBA00012374"/>
    </source>
</evidence>
<keyword evidence="14" id="KW-0133">Cell shape</keyword>
<dbReference type="AlphaFoldDB" id="A0A1F4VHA4"/>
<keyword evidence="8 14" id="KW-1133">Transmembrane helix</keyword>
<evidence type="ECO:0000256" key="7">
    <source>
        <dbReference type="ARBA" id="ARBA00022801"/>
    </source>
</evidence>
<dbReference type="HAMAP" id="MF_01006">
    <property type="entry name" value="Undec_diphosphatase"/>
    <property type="match status" value="1"/>
</dbReference>
<evidence type="ECO:0000256" key="4">
    <source>
        <dbReference type="ARBA" id="ARBA00021581"/>
    </source>
</evidence>
<sequence length="274" mass="30491">MTLIQALTLGILQGLTEFLPVSSSGHLIIFPWIFGWKQHSLTFDTTLHLGTALALLIYFYKDLWLVFSSLLKDVMKLKLKIRKYSDFGKLGMFIIIGSIPAGILGLLIQKFVENQFRSVTVVLAFLVLGSVLMFVAEKFSKMSAKPLDENLPAQAGKSFVIGLFQALALFPGISRSGSTISAGMLFGLTRQEAARFSFLLSMPIIVVAALLNIVESSKTFIFDLNVLVGFSASFIIGIMSIKFLMEFTKNRSLYIFVAYRLLLSAFLLIMLLFR</sequence>
<feature type="transmembrane region" description="Helical" evidence="14">
    <location>
        <begin position="90"/>
        <end position="109"/>
    </location>
</feature>
<proteinExistence type="inferred from homology"/>
<dbReference type="NCBIfam" id="TIGR00753">
    <property type="entry name" value="undec_PP_bacA"/>
    <property type="match status" value="1"/>
</dbReference>
<evidence type="ECO:0000256" key="13">
    <source>
        <dbReference type="ARBA" id="ARBA00047594"/>
    </source>
</evidence>
<evidence type="ECO:0000313" key="15">
    <source>
        <dbReference type="EMBL" id="OGC56686.1"/>
    </source>
</evidence>
<dbReference type="PANTHER" id="PTHR30622:SF2">
    <property type="entry name" value="UNDECAPRENYL-DIPHOSPHATASE"/>
    <property type="match status" value="1"/>
</dbReference>
<comment type="caution">
    <text evidence="15">The sequence shown here is derived from an EMBL/GenBank/DDBJ whole genome shotgun (WGS) entry which is preliminary data.</text>
</comment>
<comment type="function">
    <text evidence="14">Catalyzes the dephosphorylation of undecaprenyl diphosphate (UPP). Confers resistance to bacitracin.</text>
</comment>
<feature type="transmembrane region" description="Helical" evidence="14">
    <location>
        <begin position="115"/>
        <end position="135"/>
    </location>
</feature>
<organism evidence="15 16">
    <name type="scientific">candidate division WWE3 bacterium RIFCSPLOWO2_12_FULL_36_10</name>
    <dbReference type="NCBI Taxonomy" id="1802630"/>
    <lineage>
        <taxon>Bacteria</taxon>
        <taxon>Katanobacteria</taxon>
    </lineage>
</organism>
<dbReference type="InterPro" id="IPR003824">
    <property type="entry name" value="UppP"/>
</dbReference>
<protein>
    <recommendedName>
        <fullName evidence="4 14">Undecaprenyl-diphosphatase</fullName>
        <ecNumber evidence="3 14">3.6.1.27</ecNumber>
    </recommendedName>
    <alternativeName>
        <fullName evidence="12 14">Bacitracin resistance protein</fullName>
    </alternativeName>
    <alternativeName>
        <fullName evidence="11 14">Undecaprenyl pyrophosphate phosphatase</fullName>
    </alternativeName>
</protein>
<gene>
    <name evidence="14" type="primary">uppP</name>
    <name evidence="15" type="ORF">A3H26_00470</name>
</gene>
<evidence type="ECO:0000256" key="11">
    <source>
        <dbReference type="ARBA" id="ARBA00032707"/>
    </source>
</evidence>
<dbReference type="GO" id="GO:0005886">
    <property type="term" value="C:plasma membrane"/>
    <property type="evidence" value="ECO:0007669"/>
    <property type="project" value="UniProtKB-SubCell"/>
</dbReference>
<evidence type="ECO:0000256" key="2">
    <source>
        <dbReference type="ARBA" id="ARBA00010621"/>
    </source>
</evidence>